<feature type="domain" description="FAD-binding" evidence="6">
    <location>
        <begin position="2"/>
        <end position="342"/>
    </location>
</feature>
<evidence type="ECO:0000259" key="6">
    <source>
        <dbReference type="Pfam" id="PF01494"/>
    </source>
</evidence>
<reference evidence="7 8" key="1">
    <citation type="submission" date="2019-07" db="EMBL/GenBank/DDBJ databases">
        <title>Whole genome shotgun sequence of Reyranella soli NBRC 108950.</title>
        <authorList>
            <person name="Hosoyama A."/>
            <person name="Uohara A."/>
            <person name="Ohji S."/>
            <person name="Ichikawa N."/>
        </authorList>
    </citation>
    <scope>NUCLEOTIDE SEQUENCE [LARGE SCALE GENOMIC DNA]</scope>
    <source>
        <strain evidence="7 8">NBRC 108950</strain>
    </source>
</reference>
<dbReference type="InterPro" id="IPR050493">
    <property type="entry name" value="FAD-dep_Monooxygenase_BioMet"/>
</dbReference>
<keyword evidence="8" id="KW-1185">Reference proteome</keyword>
<protein>
    <submittedName>
        <fullName evidence="7">Hydroxylase</fullName>
    </submittedName>
</protein>
<dbReference type="PANTHER" id="PTHR13789">
    <property type="entry name" value="MONOOXYGENASE"/>
    <property type="match status" value="1"/>
</dbReference>
<name>A0A512NEQ0_9HYPH</name>
<evidence type="ECO:0000313" key="7">
    <source>
        <dbReference type="EMBL" id="GEP57435.1"/>
    </source>
</evidence>
<dbReference type="GO" id="GO:0071949">
    <property type="term" value="F:FAD binding"/>
    <property type="evidence" value="ECO:0007669"/>
    <property type="project" value="InterPro"/>
</dbReference>
<evidence type="ECO:0000256" key="1">
    <source>
        <dbReference type="ARBA" id="ARBA00001974"/>
    </source>
</evidence>
<dbReference type="Pfam" id="PF01494">
    <property type="entry name" value="FAD_binding_3"/>
    <property type="match status" value="1"/>
</dbReference>
<keyword evidence="5" id="KW-0503">Monooxygenase</keyword>
<proteinExistence type="predicted"/>
<dbReference type="PRINTS" id="PR00420">
    <property type="entry name" value="RNGMNOXGNASE"/>
</dbReference>
<dbReference type="InterPro" id="IPR036188">
    <property type="entry name" value="FAD/NAD-bd_sf"/>
</dbReference>
<dbReference type="EMBL" id="BKAJ01000080">
    <property type="protein sequence ID" value="GEP57435.1"/>
    <property type="molecule type" value="Genomic_DNA"/>
</dbReference>
<evidence type="ECO:0000256" key="2">
    <source>
        <dbReference type="ARBA" id="ARBA00022630"/>
    </source>
</evidence>
<dbReference type="OrthoDB" id="4230779at2"/>
<dbReference type="Proteomes" id="UP000321058">
    <property type="component" value="Unassembled WGS sequence"/>
</dbReference>
<dbReference type="InterPro" id="IPR002938">
    <property type="entry name" value="FAD-bd"/>
</dbReference>
<gene>
    <name evidence="7" type="ORF">RSO01_46010</name>
</gene>
<dbReference type="RefSeq" id="WP_147151806.1">
    <property type="nucleotide sequence ID" value="NZ_BKAJ01000080.1"/>
</dbReference>
<dbReference type="SUPFAM" id="SSF54373">
    <property type="entry name" value="FAD-linked reductases, C-terminal domain"/>
    <property type="match status" value="1"/>
</dbReference>
<evidence type="ECO:0000256" key="5">
    <source>
        <dbReference type="ARBA" id="ARBA00023033"/>
    </source>
</evidence>
<evidence type="ECO:0000256" key="3">
    <source>
        <dbReference type="ARBA" id="ARBA00022827"/>
    </source>
</evidence>
<keyword evidence="4" id="KW-0560">Oxidoreductase</keyword>
<evidence type="ECO:0000313" key="8">
    <source>
        <dbReference type="Proteomes" id="UP000321058"/>
    </source>
</evidence>
<evidence type="ECO:0000256" key="4">
    <source>
        <dbReference type="ARBA" id="ARBA00023002"/>
    </source>
</evidence>
<keyword evidence="2" id="KW-0285">Flavoprotein</keyword>
<dbReference type="PANTHER" id="PTHR13789:SF318">
    <property type="entry name" value="GERANYLGERANYL DIPHOSPHATE REDUCTASE"/>
    <property type="match status" value="1"/>
</dbReference>
<comment type="cofactor">
    <cofactor evidence="1">
        <name>FAD</name>
        <dbReference type="ChEBI" id="CHEBI:57692"/>
    </cofactor>
</comment>
<dbReference type="GO" id="GO:0004497">
    <property type="term" value="F:monooxygenase activity"/>
    <property type="evidence" value="ECO:0007669"/>
    <property type="project" value="UniProtKB-KW"/>
</dbReference>
<dbReference type="SUPFAM" id="SSF51905">
    <property type="entry name" value="FAD/NAD(P)-binding domain"/>
    <property type="match status" value="1"/>
</dbReference>
<comment type="caution">
    <text evidence="7">The sequence shown here is derived from an EMBL/GenBank/DDBJ whole genome shotgun (WGS) entry which is preliminary data.</text>
</comment>
<accession>A0A512NEQ0</accession>
<dbReference type="AlphaFoldDB" id="A0A512NEQ0"/>
<dbReference type="Gene3D" id="3.50.50.60">
    <property type="entry name" value="FAD/NAD(P)-binding domain"/>
    <property type="match status" value="1"/>
</dbReference>
<keyword evidence="3" id="KW-0274">FAD</keyword>
<sequence>MKIAVIGGGIGGLSAALHLLKAGLDVHVYEQSPRIGEIGAGIQISPNASRLLVRLGLKPAMDRVGVRPAAVNQRRWDDGRTLQRAPLGPEVETVFGAPYYHFHRGDLAGFLGDAMPAERLHVGHRLVGLEQKGERVVARFENGATVEADLLVGADGIHSRVRHFTFGPEKPRFTGCVAWRGLVPAERIRHLGIEVASHNWMGPDGHVVHYWVAAGQFMNVVCVTEHGTWTDESWTTRGNVAEALARYEGWHPTVRGLIQAFPETFVWALHDRLPLPRWTEGRVTLLGDACHPMLPFMAQGAAQSIEDGAALASLLAKMPGDVAGALRRYEEVRKPRATRLQEASSANRTRFHLPDGAEQQKRDEAMAASGDRSIANIGWLYLHDAAAIA</sequence>
<organism evidence="7 8">
    <name type="scientific">Reyranella soli</name>
    <dbReference type="NCBI Taxonomy" id="1230389"/>
    <lineage>
        <taxon>Bacteria</taxon>
        <taxon>Pseudomonadati</taxon>
        <taxon>Pseudomonadota</taxon>
        <taxon>Alphaproteobacteria</taxon>
        <taxon>Hyphomicrobiales</taxon>
        <taxon>Reyranellaceae</taxon>
        <taxon>Reyranella</taxon>
    </lineage>
</organism>